<evidence type="ECO:0000313" key="3">
    <source>
        <dbReference type="Proteomes" id="UP000095283"/>
    </source>
</evidence>
<dbReference type="WBParaSite" id="Hba_18059">
    <property type="protein sequence ID" value="Hba_18059"/>
    <property type="gene ID" value="Hba_18059"/>
</dbReference>
<dbReference type="Proteomes" id="UP000095283">
    <property type="component" value="Unplaced"/>
</dbReference>
<feature type="coiled-coil region" evidence="1">
    <location>
        <begin position="278"/>
        <end position="414"/>
    </location>
</feature>
<feature type="region of interest" description="Disordered" evidence="2">
    <location>
        <begin position="470"/>
        <end position="519"/>
    </location>
</feature>
<sequence length="579" mass="65294">MENRVYSTPTAVVGPRKGYDHRHHYGNACGLSYNQTEEQTIQEHYRRSLQGLNSSCPYNLSNTSYNEWPSGALSITDDMIRGQNMKLKNSPGTPQSQRRSVQYNNRLNSSGISHFDHSVVTSTPIQNKVAVAPQPQTHKGRHLNHKEIERDLTRNNQHLVSPLERRESNAGAIVLSSYQPYLRHNGDERLVDGPSSPKDLRVASLEQRVKELEAMVVGSGQASTSLVIPVTPTSQSKHGHNRSSAAPSTQLIISNSSPASSMTQQLMAKEVVIKEVEIERLQAKLRKTYAQMERQQLEYSEEVRRFTKDSETAKAELLRVVNKLNELEAESNRYREKAINIDNSQNPVLTELQAKLKHQEKELARLRFELAEKERLEKAYSDVKQQLEYLELQNETLNKTLDDKEGIVKELEQNIVQNDIIFKSMRMEATLYHQSCSSGSTPLADETESLADIRPPLYSNARPYTKAHSTLGANLSPLPTPKSGLTKSLSNYAIDSNRRDDVSSSMSRTDSMSESETEQVAFDSTAMTMGVAEKMMRRQEEGMCRLEKDLDAIRYLVQDCYQAKIGDTLSGSDDACRIQ</sequence>
<protein>
    <submittedName>
        <fullName evidence="4">Angiomotin_C domain-containing protein</fullName>
    </submittedName>
</protein>
<dbReference type="AlphaFoldDB" id="A0A1I7XKM9"/>
<evidence type="ECO:0000256" key="2">
    <source>
        <dbReference type="SAM" id="MobiDB-lite"/>
    </source>
</evidence>
<feature type="compositionally biased region" description="Low complexity" evidence="2">
    <location>
        <begin position="503"/>
        <end position="514"/>
    </location>
</feature>
<dbReference type="Gene3D" id="3.40.50.300">
    <property type="entry name" value="P-loop containing nucleotide triphosphate hydrolases"/>
    <property type="match status" value="1"/>
</dbReference>
<proteinExistence type="predicted"/>
<organism evidence="3 4">
    <name type="scientific">Heterorhabditis bacteriophora</name>
    <name type="common">Entomopathogenic nematode worm</name>
    <dbReference type="NCBI Taxonomy" id="37862"/>
    <lineage>
        <taxon>Eukaryota</taxon>
        <taxon>Metazoa</taxon>
        <taxon>Ecdysozoa</taxon>
        <taxon>Nematoda</taxon>
        <taxon>Chromadorea</taxon>
        <taxon>Rhabditida</taxon>
        <taxon>Rhabditina</taxon>
        <taxon>Rhabditomorpha</taxon>
        <taxon>Strongyloidea</taxon>
        <taxon>Heterorhabditidae</taxon>
        <taxon>Heterorhabditis</taxon>
    </lineage>
</organism>
<evidence type="ECO:0000313" key="4">
    <source>
        <dbReference type="WBParaSite" id="Hba_18059"/>
    </source>
</evidence>
<keyword evidence="1" id="KW-0175">Coiled coil</keyword>
<dbReference type="InterPro" id="IPR027417">
    <property type="entry name" value="P-loop_NTPase"/>
</dbReference>
<keyword evidence="3" id="KW-1185">Reference proteome</keyword>
<name>A0A1I7XKM9_HETBA</name>
<reference evidence="4" key="1">
    <citation type="submission" date="2016-11" db="UniProtKB">
        <authorList>
            <consortium name="WormBaseParasite"/>
        </authorList>
    </citation>
    <scope>IDENTIFICATION</scope>
</reference>
<accession>A0A1I7XKM9</accession>
<feature type="compositionally biased region" description="Polar residues" evidence="2">
    <location>
        <begin position="483"/>
        <end position="494"/>
    </location>
</feature>
<evidence type="ECO:0000256" key="1">
    <source>
        <dbReference type="SAM" id="Coils"/>
    </source>
</evidence>